<organism evidence="5 6">
    <name type="scientific">Rhodobacter xanthinilyticus</name>
    <dbReference type="NCBI Taxonomy" id="1850250"/>
    <lineage>
        <taxon>Bacteria</taxon>
        <taxon>Pseudomonadati</taxon>
        <taxon>Pseudomonadota</taxon>
        <taxon>Alphaproteobacteria</taxon>
        <taxon>Rhodobacterales</taxon>
        <taxon>Rhodobacter group</taxon>
        <taxon>Rhodobacter</taxon>
    </lineage>
</organism>
<evidence type="ECO:0000313" key="6">
    <source>
        <dbReference type="Proteomes" id="UP000176562"/>
    </source>
</evidence>
<dbReference type="Proteomes" id="UP000176562">
    <property type="component" value="Chromosome"/>
</dbReference>
<reference evidence="5 6" key="1">
    <citation type="submission" date="2016-10" db="EMBL/GenBank/DDBJ databases">
        <title>Rhodobacter sp. LPB0142, isolated from sea water.</title>
        <authorList>
            <person name="Kim E."/>
            <person name="Yi H."/>
        </authorList>
    </citation>
    <scope>NUCLEOTIDE SEQUENCE [LARGE SCALE GENOMIC DNA]</scope>
    <source>
        <strain evidence="5 6">LPB0142</strain>
    </source>
</reference>
<keyword evidence="3" id="KW-0804">Transcription</keyword>
<keyword evidence="1" id="KW-0805">Transcription regulation</keyword>
<dbReference type="InterPro" id="IPR036388">
    <property type="entry name" value="WH-like_DNA-bd_sf"/>
</dbReference>
<dbReference type="InterPro" id="IPR013249">
    <property type="entry name" value="RNA_pol_sigma70_r4_t2"/>
</dbReference>
<gene>
    <name evidence="5" type="ORF">LPB142_09280</name>
</gene>
<dbReference type="EMBL" id="CP017781">
    <property type="protein sequence ID" value="AOZ69480.1"/>
    <property type="molecule type" value="Genomic_DNA"/>
</dbReference>
<keyword evidence="6" id="KW-1185">Reference proteome</keyword>
<evidence type="ECO:0000256" key="2">
    <source>
        <dbReference type="ARBA" id="ARBA00023125"/>
    </source>
</evidence>
<dbReference type="SUPFAM" id="SSF46894">
    <property type="entry name" value="C-terminal effector domain of the bipartite response regulators"/>
    <property type="match status" value="1"/>
</dbReference>
<dbReference type="PROSITE" id="PS50043">
    <property type="entry name" value="HTH_LUXR_2"/>
    <property type="match status" value="1"/>
</dbReference>
<dbReference type="PRINTS" id="PR00038">
    <property type="entry name" value="HTHLUXR"/>
</dbReference>
<dbReference type="Pfam" id="PF03472">
    <property type="entry name" value="Autoind_bind"/>
    <property type="match status" value="1"/>
</dbReference>
<dbReference type="PANTHER" id="PTHR44688">
    <property type="entry name" value="DNA-BINDING TRANSCRIPTIONAL ACTIVATOR DEVR_DOSR"/>
    <property type="match status" value="1"/>
</dbReference>
<feature type="domain" description="HTH luxR-type" evidence="4">
    <location>
        <begin position="177"/>
        <end position="242"/>
    </location>
</feature>
<dbReference type="RefSeq" id="WP_071166201.1">
    <property type="nucleotide sequence ID" value="NZ_CP017781.1"/>
</dbReference>
<accession>A0A1D9MCF3</accession>
<dbReference type="CDD" id="cd06170">
    <property type="entry name" value="LuxR_C_like"/>
    <property type="match status" value="1"/>
</dbReference>
<dbReference type="Pfam" id="PF08281">
    <property type="entry name" value="Sigma70_r4_2"/>
    <property type="match status" value="1"/>
</dbReference>
<dbReference type="SUPFAM" id="SSF75516">
    <property type="entry name" value="Pheromone-binding domain of LuxR-like quorum-sensing transcription factors"/>
    <property type="match status" value="1"/>
</dbReference>
<sequence>MLDHLEKLLDCRTIEGVWALHCDRMTGYGFDRLLYAFTRFRTANGFGSLDDTLILSNHDSAYLDEFVGGGLFEDAPMVKWAASHEGVCSWHWIEDLARSGKMTAAEQRVVDFNLRHGVRAGISISFSDVNARTKGGIGLCAEPGLRQVDVDAIWAEHGRELLVLNTLTHLRISSMPFATARRALTRRQREALEWVADGKTAADIATIMGLTVATVEKHLRLAREALDVDATAQAVLKASVQKQIFLRGSLHPAPVEDGARARKVRKT</sequence>
<dbReference type="AlphaFoldDB" id="A0A1D9MCF3"/>
<dbReference type="GO" id="GO:0003677">
    <property type="term" value="F:DNA binding"/>
    <property type="evidence" value="ECO:0007669"/>
    <property type="project" value="UniProtKB-KW"/>
</dbReference>
<dbReference type="PANTHER" id="PTHR44688:SF16">
    <property type="entry name" value="DNA-BINDING TRANSCRIPTIONAL ACTIVATOR DEVR_DOSR"/>
    <property type="match status" value="1"/>
</dbReference>
<evidence type="ECO:0000256" key="1">
    <source>
        <dbReference type="ARBA" id="ARBA00023015"/>
    </source>
</evidence>
<dbReference type="InterPro" id="IPR005143">
    <property type="entry name" value="TF_LuxR_autoind-bd_dom"/>
</dbReference>
<evidence type="ECO:0000256" key="3">
    <source>
        <dbReference type="ARBA" id="ARBA00023163"/>
    </source>
</evidence>
<dbReference type="InterPro" id="IPR000792">
    <property type="entry name" value="Tscrpt_reg_LuxR_C"/>
</dbReference>
<dbReference type="GO" id="GO:0016987">
    <property type="term" value="F:sigma factor activity"/>
    <property type="evidence" value="ECO:0007669"/>
    <property type="project" value="InterPro"/>
</dbReference>
<dbReference type="GO" id="GO:0006352">
    <property type="term" value="P:DNA-templated transcription initiation"/>
    <property type="evidence" value="ECO:0007669"/>
    <property type="project" value="InterPro"/>
</dbReference>
<dbReference type="InterPro" id="IPR036693">
    <property type="entry name" value="TF_LuxR_autoind-bd_dom_sf"/>
</dbReference>
<proteinExistence type="predicted"/>
<dbReference type="STRING" id="1850250.LPB142_09280"/>
<dbReference type="SMART" id="SM00421">
    <property type="entry name" value="HTH_LUXR"/>
    <property type="match status" value="1"/>
</dbReference>
<dbReference type="Gene3D" id="1.10.10.10">
    <property type="entry name" value="Winged helix-like DNA-binding domain superfamily/Winged helix DNA-binding domain"/>
    <property type="match status" value="1"/>
</dbReference>
<evidence type="ECO:0000259" key="4">
    <source>
        <dbReference type="PROSITE" id="PS50043"/>
    </source>
</evidence>
<dbReference type="KEGG" id="rhp:LPB142_09280"/>
<keyword evidence="2" id="KW-0238">DNA-binding</keyword>
<dbReference type="InterPro" id="IPR016032">
    <property type="entry name" value="Sig_transdc_resp-reg_C-effctor"/>
</dbReference>
<protein>
    <submittedName>
        <fullName evidence="5">LuxR family transcriptional regulator</fullName>
    </submittedName>
</protein>
<name>A0A1D9MCF3_9RHOB</name>
<dbReference type="Gene3D" id="3.30.450.80">
    <property type="entry name" value="Transcription factor LuxR-like, autoinducer-binding domain"/>
    <property type="match status" value="1"/>
</dbReference>
<evidence type="ECO:0000313" key="5">
    <source>
        <dbReference type="EMBL" id="AOZ69480.1"/>
    </source>
</evidence>